<organism evidence="2 3">
    <name type="scientific">Colletotrichum kahawae</name>
    <name type="common">Coffee berry disease fungus</name>
    <dbReference type="NCBI Taxonomy" id="34407"/>
    <lineage>
        <taxon>Eukaryota</taxon>
        <taxon>Fungi</taxon>
        <taxon>Dikarya</taxon>
        <taxon>Ascomycota</taxon>
        <taxon>Pezizomycotina</taxon>
        <taxon>Sordariomycetes</taxon>
        <taxon>Hypocreomycetidae</taxon>
        <taxon>Glomerellales</taxon>
        <taxon>Glomerellaceae</taxon>
        <taxon>Colletotrichum</taxon>
        <taxon>Colletotrichum gloeosporioides species complex</taxon>
    </lineage>
</organism>
<proteinExistence type="predicted"/>
<name>A0AAD9Y3Z8_COLKA</name>
<evidence type="ECO:0000256" key="1">
    <source>
        <dbReference type="SAM" id="MobiDB-lite"/>
    </source>
</evidence>
<dbReference type="AlphaFoldDB" id="A0AAD9Y3Z8"/>
<sequence>MHTSHLTEHFTPQTSSPHSTPNSTASPGSPTPTGRQPPPQPPSAAMSSAPQDATLMEDVLPSDTICHVAPCRAKKLNSIDDLRAHEYKAHRYRCRKGCQDVGYPSLRDLDSRHYGPVHGVGSAPYVCGRCGKSDPRQDNHTRHLERVTPCPAKPVAQQYTCGRCGDKTYEKEKHLQHLRRRGCQPTQK</sequence>
<dbReference type="Gene3D" id="3.30.160.60">
    <property type="entry name" value="Classic Zinc Finger"/>
    <property type="match status" value="1"/>
</dbReference>
<reference evidence="2" key="1">
    <citation type="submission" date="2023-02" db="EMBL/GenBank/DDBJ databases">
        <title>Colletotrichum kahawae CIFC_Que2 genome sequencing and assembly.</title>
        <authorList>
            <person name="Baroncelli R."/>
        </authorList>
    </citation>
    <scope>NUCLEOTIDE SEQUENCE</scope>
    <source>
        <strain evidence="2">CIFC_Que2</strain>
    </source>
</reference>
<feature type="region of interest" description="Disordered" evidence="1">
    <location>
        <begin position="1"/>
        <end position="50"/>
    </location>
</feature>
<keyword evidence="3" id="KW-1185">Reference proteome</keyword>
<dbReference type="Proteomes" id="UP001281614">
    <property type="component" value="Unassembled WGS sequence"/>
</dbReference>
<feature type="compositionally biased region" description="Polar residues" evidence="1">
    <location>
        <begin position="9"/>
        <end position="25"/>
    </location>
</feature>
<gene>
    <name evidence="2" type="ORF">CKAH01_01750</name>
</gene>
<evidence type="ECO:0000313" key="2">
    <source>
        <dbReference type="EMBL" id="KAK2735369.1"/>
    </source>
</evidence>
<protein>
    <recommendedName>
        <fullName evidence="4">C2H2-type domain-containing protein</fullName>
    </recommendedName>
</protein>
<evidence type="ECO:0000313" key="3">
    <source>
        <dbReference type="Proteomes" id="UP001281614"/>
    </source>
</evidence>
<dbReference type="EMBL" id="VYYT01000444">
    <property type="protein sequence ID" value="KAK2735369.1"/>
    <property type="molecule type" value="Genomic_DNA"/>
</dbReference>
<comment type="caution">
    <text evidence="2">The sequence shown here is derived from an EMBL/GenBank/DDBJ whole genome shotgun (WGS) entry which is preliminary data.</text>
</comment>
<accession>A0AAD9Y3Z8</accession>
<evidence type="ECO:0008006" key="4">
    <source>
        <dbReference type="Google" id="ProtNLM"/>
    </source>
</evidence>